<evidence type="ECO:0000313" key="4">
    <source>
        <dbReference type="EMBL" id="RYO65022.1"/>
    </source>
</evidence>
<proteinExistence type="predicted"/>
<keyword evidence="2" id="KW-1133">Transmembrane helix</keyword>
<sequence>MSSFYSLGLIFFSSFELVSSSPATVRSRIAPVVPHATQLAAHADERLYKRQAFAPVTTCGYLDGKPENPRTADPGYGCRVDTANGLWGFCPTSVLSAKDCGLAGLCIDNHSCTTGCGRLSDRADITTFTCDSEQFCSTALLINGPDQSFEYIACGDTAAVDSLFAVPNTVEATTTSASSTESSASLATSTQPPTTSDAQSSTVLDPIGSILPSSTPSSTPAPTEQKSTNIGPIVGGVIGGLTVICLTILGVVLIRRKRGSTEKVAQPPGYTYDHPSKFVELSTDSSTHLQKGQHWDNNHGPVEMYGYHVNVEPVELPGKVLPIRPQ</sequence>
<feature type="region of interest" description="Disordered" evidence="1">
    <location>
        <begin position="174"/>
        <end position="230"/>
    </location>
</feature>
<feature type="compositionally biased region" description="Polar residues" evidence="1">
    <location>
        <begin position="191"/>
        <end position="203"/>
    </location>
</feature>
<evidence type="ECO:0000313" key="5">
    <source>
        <dbReference type="Proteomes" id="UP000293823"/>
    </source>
</evidence>
<dbReference type="Proteomes" id="UP000293823">
    <property type="component" value="Unassembled WGS sequence"/>
</dbReference>
<feature type="transmembrane region" description="Helical" evidence="2">
    <location>
        <begin position="233"/>
        <end position="254"/>
    </location>
</feature>
<feature type="compositionally biased region" description="Low complexity" evidence="1">
    <location>
        <begin position="174"/>
        <end position="190"/>
    </location>
</feature>
<organism evidence="4 5">
    <name type="scientific">Alternaria arborescens</name>
    <dbReference type="NCBI Taxonomy" id="156630"/>
    <lineage>
        <taxon>Eukaryota</taxon>
        <taxon>Fungi</taxon>
        <taxon>Dikarya</taxon>
        <taxon>Ascomycota</taxon>
        <taxon>Pezizomycotina</taxon>
        <taxon>Dothideomycetes</taxon>
        <taxon>Pleosporomycetidae</taxon>
        <taxon>Pleosporales</taxon>
        <taxon>Pleosporineae</taxon>
        <taxon>Pleosporaceae</taxon>
        <taxon>Alternaria</taxon>
        <taxon>Alternaria sect. Alternaria</taxon>
    </lineage>
</organism>
<feature type="compositionally biased region" description="Low complexity" evidence="1">
    <location>
        <begin position="212"/>
        <end position="223"/>
    </location>
</feature>
<keyword evidence="3" id="KW-0732">Signal</keyword>
<feature type="chain" id="PRO_5020236097" description="Mid2 domain-containing protein" evidence="3">
    <location>
        <begin position="21"/>
        <end position="326"/>
    </location>
</feature>
<reference evidence="5" key="1">
    <citation type="journal article" date="2019" name="bioRxiv">
        <title>Genomics, evolutionary history and diagnostics of the Alternaria alternata species group including apple and Asian pear pathotypes.</title>
        <authorList>
            <person name="Armitage A.D."/>
            <person name="Cockerton H.M."/>
            <person name="Sreenivasaprasad S."/>
            <person name="Woodhall J.W."/>
            <person name="Lane C.R."/>
            <person name="Harrison R.J."/>
            <person name="Clarkson J.P."/>
        </authorList>
    </citation>
    <scope>NUCLEOTIDE SEQUENCE [LARGE SCALE GENOMIC DNA]</scope>
    <source>
        <strain evidence="5">RGR 97.0016</strain>
    </source>
</reference>
<dbReference type="OrthoDB" id="3547571at2759"/>
<keyword evidence="2" id="KW-0472">Membrane</keyword>
<keyword evidence="5" id="KW-1185">Reference proteome</keyword>
<name>A0A4Q4S5H9_9PLEO</name>
<evidence type="ECO:0008006" key="6">
    <source>
        <dbReference type="Google" id="ProtNLM"/>
    </source>
</evidence>
<protein>
    <recommendedName>
        <fullName evidence="6">Mid2 domain-containing protein</fullName>
    </recommendedName>
</protein>
<evidence type="ECO:0000256" key="2">
    <source>
        <dbReference type="SAM" id="Phobius"/>
    </source>
</evidence>
<comment type="caution">
    <text evidence="4">The sequence shown here is derived from an EMBL/GenBank/DDBJ whole genome shotgun (WGS) entry which is preliminary data.</text>
</comment>
<accession>A0A4Q4S5H9</accession>
<keyword evidence="2" id="KW-0812">Transmembrane</keyword>
<evidence type="ECO:0000256" key="3">
    <source>
        <dbReference type="SAM" id="SignalP"/>
    </source>
</evidence>
<gene>
    <name evidence="4" type="ORF">AA0113_g5443</name>
</gene>
<feature type="signal peptide" evidence="3">
    <location>
        <begin position="1"/>
        <end position="20"/>
    </location>
</feature>
<dbReference type="EMBL" id="PEJP01000019">
    <property type="protein sequence ID" value="RYO65022.1"/>
    <property type="molecule type" value="Genomic_DNA"/>
</dbReference>
<evidence type="ECO:0000256" key="1">
    <source>
        <dbReference type="SAM" id="MobiDB-lite"/>
    </source>
</evidence>
<dbReference type="AlphaFoldDB" id="A0A4Q4S5H9"/>